<proteinExistence type="inferred from homology"/>
<evidence type="ECO:0000256" key="3">
    <source>
        <dbReference type="SAM" id="Phobius"/>
    </source>
</evidence>
<dbReference type="Proteomes" id="UP000824633">
    <property type="component" value="Chromosome"/>
</dbReference>
<dbReference type="Gene3D" id="3.40.50.1700">
    <property type="entry name" value="Glycoside hydrolase family 3 C-terminal domain"/>
    <property type="match status" value="1"/>
</dbReference>
<dbReference type="InterPro" id="IPR026891">
    <property type="entry name" value="Fn3-like"/>
</dbReference>
<dbReference type="InterPro" id="IPR036962">
    <property type="entry name" value="Glyco_hydro_3_N_sf"/>
</dbReference>
<sequence>MKGYAKKAINKFLTMSMVLIFVFVFMINGQVKATTLQLSEREKINAELSMKAATEGMVLLENKNNALPIETKGKIALFGGGAYETIKGGTGSGDVNQRYTVSVYEGFKNAGYEVTSEKWIDNYVKLWNEGNANFKKDWMNSFTFPDTEVTDEDINTAKSGTDTAVYVISRISGEGKDRKAEKGDYYLTDTEYNNIKKMSASFKNSIVVLNVGGIIDTSLFKEIEGLDSVLLMSQGGMEGGTALIKVLNGEVTPSGKLTDTWAVNYNDYPSSKTFSSNDGDSKQEDYNEGIYVGYRYFDTFGIAPAYEFGYGSSYTTFDTKVEAVTADKDKVTVKAKVTNTGLKYSGKEVVEVYFSAPKVNIEKPYQELASYVKTDTLAPGQSQIVTISYNTSDMSSYNEKKAAYEMEKGSYYIRVGNSSRNTHVGAVLNLDESVVTEQLSNQLEPDKRINTLTNIGEKPYTYDSEETEIAKAPVIKLLANELNLKDGNNASKYDDEKVTTYVPSTITDEEIGKLSRDGSYKQEIKKVDVKENAKLLDVYNNKITMEQFVAGMSNDELAEIVNGVGMTASEANDQAKKGAAGQTTGKYYEKYGIPEIILTDGPAGIRISQSYEDKDKNKHYQYCTAWPIGSDLAQTWNTDVVKSVGKAIGEEMLEYGMTLWLAPGMNIHKNPLCGRNFEYYSEDPYLTGTMGAAATKGVQSKPGIGVTIKHFASNNQENDRTSENNTVSERALREIYLKGFEIAVKNAKPMAIMTSYNKLNGKYTAANHDLCTDIPRGEWNFKGLIMTDWLSGADPIESMHAGNDLIMPGWDKTSLTSGLTKVIEPQFEKDGYVKVSKAFDFVTFSMKNVESWNNFILDPNGKDTAITKVAAGVELNPSVKETENEGLAEVTTNQDGTKTVTYKGRYDEPKLYLGDLQRSAIRVLNTIMQSTQFKNMHK</sequence>
<reference evidence="6" key="1">
    <citation type="submission" date="2021-07" db="EMBL/GenBank/DDBJ databases">
        <title>Complete genome sequencing of a Clostridium isolate.</title>
        <authorList>
            <person name="Ueki A."/>
            <person name="Tonouchi A."/>
        </authorList>
    </citation>
    <scope>NUCLEOTIDE SEQUENCE [LARGE SCALE GENOMIC DNA]</scope>
    <source>
        <strain evidence="6">C5S11</strain>
    </source>
</reference>
<dbReference type="InterPro" id="IPR050288">
    <property type="entry name" value="Cellulose_deg_GH3"/>
</dbReference>
<accession>A0ABM7TC97</accession>
<organism evidence="5 6">
    <name type="scientific">Clostridium gelidum</name>
    <dbReference type="NCBI Taxonomy" id="704125"/>
    <lineage>
        <taxon>Bacteria</taxon>
        <taxon>Bacillati</taxon>
        <taxon>Bacillota</taxon>
        <taxon>Clostridia</taxon>
        <taxon>Eubacteriales</taxon>
        <taxon>Clostridiaceae</taxon>
        <taxon>Clostridium</taxon>
    </lineage>
</organism>
<evidence type="ECO:0000313" key="5">
    <source>
        <dbReference type="EMBL" id="BCZ48953.1"/>
    </source>
</evidence>
<dbReference type="EMBL" id="AP024849">
    <property type="protein sequence ID" value="BCZ48953.1"/>
    <property type="molecule type" value="Genomic_DNA"/>
</dbReference>
<dbReference type="InterPro" id="IPR036881">
    <property type="entry name" value="Glyco_hydro_3_C_sf"/>
</dbReference>
<dbReference type="Gene3D" id="3.20.20.300">
    <property type="entry name" value="Glycoside hydrolase, family 3, N-terminal domain"/>
    <property type="match status" value="1"/>
</dbReference>
<keyword evidence="3" id="KW-0812">Transmembrane</keyword>
<dbReference type="Pfam" id="PF14310">
    <property type="entry name" value="Fn3-like"/>
    <property type="match status" value="1"/>
</dbReference>
<evidence type="ECO:0000256" key="2">
    <source>
        <dbReference type="ARBA" id="ARBA00022801"/>
    </source>
</evidence>
<comment type="similarity">
    <text evidence="1">Belongs to the glycosyl hydrolase 3 family.</text>
</comment>
<dbReference type="InterPro" id="IPR002772">
    <property type="entry name" value="Glyco_hydro_3_C"/>
</dbReference>
<name>A0ABM7TC97_9CLOT</name>
<dbReference type="Gene3D" id="2.60.40.10">
    <property type="entry name" value="Immunoglobulins"/>
    <property type="match status" value="1"/>
</dbReference>
<dbReference type="SUPFAM" id="SSF51445">
    <property type="entry name" value="(Trans)glycosidases"/>
    <property type="match status" value="1"/>
</dbReference>
<dbReference type="InterPro" id="IPR001764">
    <property type="entry name" value="Glyco_hydro_3_N"/>
</dbReference>
<dbReference type="SUPFAM" id="SSF52279">
    <property type="entry name" value="Beta-D-glucan exohydrolase, C-terminal domain"/>
    <property type="match status" value="1"/>
</dbReference>
<evidence type="ECO:0000259" key="4">
    <source>
        <dbReference type="SMART" id="SM01217"/>
    </source>
</evidence>
<protein>
    <submittedName>
        <fullName evidence="5">Beta-glucosidase</fullName>
    </submittedName>
</protein>
<keyword evidence="3" id="KW-0472">Membrane</keyword>
<evidence type="ECO:0000256" key="1">
    <source>
        <dbReference type="ARBA" id="ARBA00005336"/>
    </source>
</evidence>
<dbReference type="PANTHER" id="PTHR42715:SF10">
    <property type="entry name" value="BETA-GLUCOSIDASE"/>
    <property type="match status" value="1"/>
</dbReference>
<dbReference type="InterPro" id="IPR017853">
    <property type="entry name" value="GH"/>
</dbReference>
<feature type="transmembrane region" description="Helical" evidence="3">
    <location>
        <begin position="12"/>
        <end position="31"/>
    </location>
</feature>
<keyword evidence="3" id="KW-1133">Transmembrane helix</keyword>
<keyword evidence="6" id="KW-1185">Reference proteome</keyword>
<keyword evidence="2" id="KW-0378">Hydrolase</keyword>
<dbReference type="RefSeq" id="WP_224035178.1">
    <property type="nucleotide sequence ID" value="NZ_AP024849.1"/>
</dbReference>
<feature type="domain" description="Fibronectin type III-like" evidence="4">
    <location>
        <begin position="348"/>
        <end position="419"/>
    </location>
</feature>
<dbReference type="SMART" id="SM01217">
    <property type="entry name" value="Fn3_like"/>
    <property type="match status" value="1"/>
</dbReference>
<evidence type="ECO:0000313" key="6">
    <source>
        <dbReference type="Proteomes" id="UP000824633"/>
    </source>
</evidence>
<gene>
    <name evidence="5" type="ORF">psyc5s11_50200</name>
</gene>
<dbReference type="PRINTS" id="PR00133">
    <property type="entry name" value="GLHYDRLASE3"/>
</dbReference>
<dbReference type="Pfam" id="PF01915">
    <property type="entry name" value="Glyco_hydro_3_C"/>
    <property type="match status" value="1"/>
</dbReference>
<dbReference type="InterPro" id="IPR013783">
    <property type="entry name" value="Ig-like_fold"/>
</dbReference>
<dbReference type="PANTHER" id="PTHR42715">
    <property type="entry name" value="BETA-GLUCOSIDASE"/>
    <property type="match status" value="1"/>
</dbReference>
<dbReference type="Pfam" id="PF00933">
    <property type="entry name" value="Glyco_hydro_3"/>
    <property type="match status" value="1"/>
</dbReference>